<evidence type="ECO:0000313" key="2">
    <source>
        <dbReference type="Proteomes" id="UP000198916"/>
    </source>
</evidence>
<dbReference type="OrthoDB" id="792024at2"/>
<accession>A0A1H7LXJ9</accession>
<dbReference type="AlphaFoldDB" id="A0A1H7LXJ9"/>
<dbReference type="RefSeq" id="WP_090604804.1">
    <property type="nucleotide sequence ID" value="NZ_FNZR01000003.1"/>
</dbReference>
<sequence length="222" mass="25710">MDHHVHKALEASLQSYSEIAGVGADELLARLIEVFELDAPYLEKVTRLDEAFDDSPQFEELREIVFDLLLMNFFAADIEKLEGDYLESKEWEAIEDQTIDRGTEALNVLLYLRECMDEEIEPQLEDYLKEFLLVDEDEFQDEHRIYEPVIANQLLVDSSYEEIAKAASTISDDQELSELFYPIMGFFYELRPTAQDWADYIGSSTNPAFDKAVYTLLVAYSR</sequence>
<dbReference type="EMBL" id="FNZR01000003">
    <property type="protein sequence ID" value="SEL03703.1"/>
    <property type="molecule type" value="Genomic_DNA"/>
</dbReference>
<evidence type="ECO:0000313" key="1">
    <source>
        <dbReference type="EMBL" id="SEL03703.1"/>
    </source>
</evidence>
<reference evidence="2" key="1">
    <citation type="submission" date="2016-10" db="EMBL/GenBank/DDBJ databases">
        <authorList>
            <person name="Varghese N."/>
            <person name="Submissions S."/>
        </authorList>
    </citation>
    <scope>NUCLEOTIDE SEQUENCE [LARGE SCALE GENOMIC DNA]</scope>
    <source>
        <strain evidence="2">Jip14</strain>
    </source>
</reference>
<dbReference type="STRING" id="332977.SAMN05421740_103301"/>
<proteinExistence type="predicted"/>
<dbReference type="Proteomes" id="UP000198916">
    <property type="component" value="Unassembled WGS sequence"/>
</dbReference>
<keyword evidence="2" id="KW-1185">Reference proteome</keyword>
<name>A0A1H7LXJ9_9SPHI</name>
<gene>
    <name evidence="1" type="ORF">SAMN05421740_103301</name>
</gene>
<organism evidence="1 2">
    <name type="scientific">Parapedobacter koreensis</name>
    <dbReference type="NCBI Taxonomy" id="332977"/>
    <lineage>
        <taxon>Bacteria</taxon>
        <taxon>Pseudomonadati</taxon>
        <taxon>Bacteroidota</taxon>
        <taxon>Sphingobacteriia</taxon>
        <taxon>Sphingobacteriales</taxon>
        <taxon>Sphingobacteriaceae</taxon>
        <taxon>Parapedobacter</taxon>
    </lineage>
</organism>
<protein>
    <submittedName>
        <fullName evidence="1">Uncharacterized protein</fullName>
    </submittedName>
</protein>